<feature type="domain" description="Glycosyl hydrolase family 32 N-terminal" evidence="6">
    <location>
        <begin position="49"/>
        <end position="393"/>
    </location>
</feature>
<proteinExistence type="inferred from homology"/>
<dbReference type="Pfam" id="PF00251">
    <property type="entry name" value="Glyco_hydro_32N"/>
    <property type="match status" value="1"/>
</dbReference>
<feature type="domain" description="Glycosyl hydrolase family 32 C-terminal" evidence="7">
    <location>
        <begin position="461"/>
        <end position="596"/>
    </location>
</feature>
<name>A0ABR2VYX2_9FUNG</name>
<feature type="signal peptide" evidence="5">
    <location>
        <begin position="1"/>
        <end position="24"/>
    </location>
</feature>
<dbReference type="InterPro" id="IPR023296">
    <property type="entry name" value="Glyco_hydro_beta-prop_sf"/>
</dbReference>
<comment type="similarity">
    <text evidence="1 4">Belongs to the glycosyl hydrolase 32 family.</text>
</comment>
<keyword evidence="3 4" id="KW-0326">Glycosidase</keyword>
<sequence length="631" mass="70378">MLSSVWIHSLLGVSLALLQPAANAWNLSSEDLNTVANNTLFQKWRPSYHFIAPNSWMNDPCAPFYEPNTRTYHLFYQWHPHHVQWGNMTWGHAVSSDLIVWYDVGGWENPIALSPTPNSPDQLGVFDGSLIDGGDGNLTIMYTAVKHLPTSWDRPYIYGTSSQALAVSSDYGNTWTPYNDGKPVILHPPKGYNVTAFRDSMYIDPSTPLDSIIYGADNEVKHAYVTVSGGIKEVGPDVLLYSAPKNDLTEWTFLGKIVSQGLNASWSDHSLGYGFNFECANVFTLPDEEGNLHHFATMGTEGAANSFHINNHSSIWSEGIITAHTDDQTVKFETIATGAMDWGITYAISSFLDSSSGKRIALGWIAEDTNNYGDKAMGYQGALTLPRELSVKTYTGVVNTNGMLTKRSPWTARENQNGTYTVTTMGIKPVQQVRNLFVPMQPAIMMNKTIHGEGEMHRLSNLGDKFRLKASLSIHDDSQVALVLRSSDETQERTSIIFDPRNSTITVDRSRSTLIHQFTTTPVTGFFSLFDFYNQIERTIDRETLELDIWVDNSIIEIYANDRFALTTRVYPTSNNANGVGYWVNGSATVKSMEIQSNFIGVFPSRPYNSSTYLVYDSAKVTNNGAYWSGY</sequence>
<organism evidence="8 9">
    <name type="scientific">Basidiobolus ranarum</name>
    <dbReference type="NCBI Taxonomy" id="34480"/>
    <lineage>
        <taxon>Eukaryota</taxon>
        <taxon>Fungi</taxon>
        <taxon>Fungi incertae sedis</taxon>
        <taxon>Zoopagomycota</taxon>
        <taxon>Entomophthoromycotina</taxon>
        <taxon>Basidiobolomycetes</taxon>
        <taxon>Basidiobolales</taxon>
        <taxon>Basidiobolaceae</taxon>
        <taxon>Basidiobolus</taxon>
    </lineage>
</organism>
<evidence type="ECO:0000256" key="2">
    <source>
        <dbReference type="ARBA" id="ARBA00022801"/>
    </source>
</evidence>
<evidence type="ECO:0000256" key="5">
    <source>
        <dbReference type="SAM" id="SignalP"/>
    </source>
</evidence>
<reference evidence="8 9" key="1">
    <citation type="submission" date="2023-04" db="EMBL/GenBank/DDBJ databases">
        <title>Genome of Basidiobolus ranarum AG-B5.</title>
        <authorList>
            <person name="Stajich J.E."/>
            <person name="Carter-House D."/>
            <person name="Gryganskyi A."/>
        </authorList>
    </citation>
    <scope>NUCLEOTIDE SEQUENCE [LARGE SCALE GENOMIC DNA]</scope>
    <source>
        <strain evidence="8 9">AG-B5</strain>
    </source>
</reference>
<dbReference type="EMBL" id="JASJQH010007357">
    <property type="protein sequence ID" value="KAK9710227.1"/>
    <property type="molecule type" value="Genomic_DNA"/>
</dbReference>
<keyword evidence="2 4" id="KW-0378">Hydrolase</keyword>
<feature type="chain" id="PRO_5046223928" evidence="5">
    <location>
        <begin position="25"/>
        <end position="631"/>
    </location>
</feature>
<dbReference type="PANTHER" id="PTHR42800">
    <property type="entry name" value="EXOINULINASE INUD (AFU_ORTHOLOGUE AFUA_5G00480)"/>
    <property type="match status" value="1"/>
</dbReference>
<dbReference type="Pfam" id="PF08244">
    <property type="entry name" value="Glyco_hydro_32C"/>
    <property type="match status" value="1"/>
</dbReference>
<evidence type="ECO:0000256" key="1">
    <source>
        <dbReference type="ARBA" id="ARBA00009902"/>
    </source>
</evidence>
<keyword evidence="9" id="KW-1185">Reference proteome</keyword>
<evidence type="ECO:0000259" key="6">
    <source>
        <dbReference type="Pfam" id="PF00251"/>
    </source>
</evidence>
<dbReference type="InterPro" id="IPR013189">
    <property type="entry name" value="Glyco_hydro_32_C"/>
</dbReference>
<gene>
    <name evidence="8" type="ORF">K7432_008564</name>
</gene>
<dbReference type="InterPro" id="IPR001362">
    <property type="entry name" value="Glyco_hydro_32"/>
</dbReference>
<evidence type="ECO:0000313" key="8">
    <source>
        <dbReference type="EMBL" id="KAK9710227.1"/>
    </source>
</evidence>
<dbReference type="PANTHER" id="PTHR42800:SF3">
    <property type="entry name" value="GLYCOSYL HYDROLASE FAMILY 32 N-TERMINAL DOMAIN-CONTAINING PROTEIN"/>
    <property type="match status" value="1"/>
</dbReference>
<dbReference type="Gene3D" id="2.60.120.560">
    <property type="entry name" value="Exo-inulinase, domain 1"/>
    <property type="match status" value="1"/>
</dbReference>
<dbReference type="InterPro" id="IPR013320">
    <property type="entry name" value="ConA-like_dom_sf"/>
</dbReference>
<dbReference type="SUPFAM" id="SSF49899">
    <property type="entry name" value="Concanavalin A-like lectins/glucanases"/>
    <property type="match status" value="1"/>
</dbReference>
<comment type="caution">
    <text evidence="8">The sequence shown here is derived from an EMBL/GenBank/DDBJ whole genome shotgun (WGS) entry which is preliminary data.</text>
</comment>
<dbReference type="SMART" id="SM00640">
    <property type="entry name" value="Glyco_32"/>
    <property type="match status" value="1"/>
</dbReference>
<keyword evidence="5" id="KW-0732">Signal</keyword>
<evidence type="ECO:0000256" key="3">
    <source>
        <dbReference type="ARBA" id="ARBA00023295"/>
    </source>
</evidence>
<dbReference type="Gene3D" id="2.115.10.20">
    <property type="entry name" value="Glycosyl hydrolase domain, family 43"/>
    <property type="match status" value="1"/>
</dbReference>
<dbReference type="Proteomes" id="UP001479436">
    <property type="component" value="Unassembled WGS sequence"/>
</dbReference>
<evidence type="ECO:0000313" key="9">
    <source>
        <dbReference type="Proteomes" id="UP001479436"/>
    </source>
</evidence>
<dbReference type="InterPro" id="IPR013148">
    <property type="entry name" value="Glyco_hydro_32_N"/>
</dbReference>
<dbReference type="SUPFAM" id="SSF75005">
    <property type="entry name" value="Arabinanase/levansucrase/invertase"/>
    <property type="match status" value="1"/>
</dbReference>
<accession>A0ABR2VYX2</accession>
<evidence type="ECO:0000256" key="4">
    <source>
        <dbReference type="RuleBase" id="RU362110"/>
    </source>
</evidence>
<protein>
    <submittedName>
        <fullName evidence="8">Uncharacterized protein</fullName>
    </submittedName>
</protein>
<evidence type="ECO:0000259" key="7">
    <source>
        <dbReference type="Pfam" id="PF08244"/>
    </source>
</evidence>
<dbReference type="CDD" id="cd18621">
    <property type="entry name" value="GH32_XdINV-like"/>
    <property type="match status" value="1"/>
</dbReference>